<evidence type="ECO:0000259" key="1">
    <source>
        <dbReference type="Pfam" id="PF07727"/>
    </source>
</evidence>
<proteinExistence type="predicted"/>
<comment type="caution">
    <text evidence="2">The sequence shown here is derived from an EMBL/GenBank/DDBJ whole genome shotgun (WGS) entry which is preliminary data.</text>
</comment>
<dbReference type="Proteomes" id="UP001258017">
    <property type="component" value="Unassembled WGS sequence"/>
</dbReference>
<keyword evidence="3" id="KW-1185">Reference proteome</keyword>
<gene>
    <name evidence="2" type="ORF">KPH14_013040</name>
</gene>
<dbReference type="EMBL" id="JAIFRP010005170">
    <property type="protein sequence ID" value="KAK2574714.1"/>
    <property type="molecule type" value="Genomic_DNA"/>
</dbReference>
<dbReference type="GO" id="GO:0071897">
    <property type="term" value="P:DNA biosynthetic process"/>
    <property type="evidence" value="ECO:0007669"/>
    <property type="project" value="UniProtKB-ARBA"/>
</dbReference>
<reference evidence="2" key="2">
    <citation type="journal article" date="2023" name="Commun. Biol.">
        <title>Intrasexual cuticular hydrocarbon dimorphism in a wasp sheds light on hydrocarbon biosynthesis genes in Hymenoptera.</title>
        <authorList>
            <person name="Moris V.C."/>
            <person name="Podsiadlowski L."/>
            <person name="Martin S."/>
            <person name="Oeyen J.P."/>
            <person name="Donath A."/>
            <person name="Petersen M."/>
            <person name="Wilbrandt J."/>
            <person name="Misof B."/>
            <person name="Liedtke D."/>
            <person name="Thamm M."/>
            <person name="Scheiner R."/>
            <person name="Schmitt T."/>
            <person name="Niehuis O."/>
        </authorList>
    </citation>
    <scope>NUCLEOTIDE SEQUENCE</scope>
    <source>
        <strain evidence="2">GBR_01_08_01A</strain>
    </source>
</reference>
<reference evidence="2" key="1">
    <citation type="submission" date="2021-08" db="EMBL/GenBank/DDBJ databases">
        <authorList>
            <person name="Misof B."/>
            <person name="Oliver O."/>
            <person name="Podsiadlowski L."/>
            <person name="Donath A."/>
            <person name="Peters R."/>
            <person name="Mayer C."/>
            <person name="Rust J."/>
            <person name="Gunkel S."/>
            <person name="Lesny P."/>
            <person name="Martin S."/>
            <person name="Oeyen J.P."/>
            <person name="Petersen M."/>
            <person name="Panagiotis P."/>
            <person name="Wilbrandt J."/>
            <person name="Tanja T."/>
        </authorList>
    </citation>
    <scope>NUCLEOTIDE SEQUENCE</scope>
    <source>
        <strain evidence="2">GBR_01_08_01A</strain>
        <tissue evidence="2">Thorax + abdomen</tissue>
    </source>
</reference>
<feature type="non-terminal residue" evidence="2">
    <location>
        <position position="182"/>
    </location>
</feature>
<dbReference type="InterPro" id="IPR043502">
    <property type="entry name" value="DNA/RNA_pol_sf"/>
</dbReference>
<organism evidence="2 3">
    <name type="scientific">Odynerus spinipes</name>
    <dbReference type="NCBI Taxonomy" id="1348599"/>
    <lineage>
        <taxon>Eukaryota</taxon>
        <taxon>Metazoa</taxon>
        <taxon>Ecdysozoa</taxon>
        <taxon>Arthropoda</taxon>
        <taxon>Hexapoda</taxon>
        <taxon>Insecta</taxon>
        <taxon>Pterygota</taxon>
        <taxon>Neoptera</taxon>
        <taxon>Endopterygota</taxon>
        <taxon>Hymenoptera</taxon>
        <taxon>Apocrita</taxon>
        <taxon>Aculeata</taxon>
        <taxon>Vespoidea</taxon>
        <taxon>Vespidae</taxon>
        <taxon>Eumeninae</taxon>
        <taxon>Odynerus</taxon>
    </lineage>
</organism>
<evidence type="ECO:0000313" key="2">
    <source>
        <dbReference type="EMBL" id="KAK2574714.1"/>
    </source>
</evidence>
<name>A0AAD9VHK1_9HYME</name>
<accession>A0AAD9VHK1</accession>
<dbReference type="SUPFAM" id="SSF56672">
    <property type="entry name" value="DNA/RNA polymerases"/>
    <property type="match status" value="1"/>
</dbReference>
<feature type="domain" description="Reverse transcriptase Ty1/copia-type" evidence="1">
    <location>
        <begin position="2"/>
        <end position="182"/>
    </location>
</feature>
<protein>
    <recommendedName>
        <fullName evidence="1">Reverse transcriptase Ty1/copia-type domain-containing protein</fullName>
    </recommendedName>
</protein>
<evidence type="ECO:0000313" key="3">
    <source>
        <dbReference type="Proteomes" id="UP001258017"/>
    </source>
</evidence>
<dbReference type="Pfam" id="PF07727">
    <property type="entry name" value="RVT_2"/>
    <property type="match status" value="1"/>
</dbReference>
<sequence length="182" mass="21411">MEAWRLLMCLAAKLNWKFRLFDVKTAYLHGNIKETVYLSLPPGFESEYGEGKVLKLKKSIYGLPQSGRNWYAHFSNTLKEIGFQQLMSENCIFMLKRDDVYIIMAIYVDDFTIFYNNEKIYDSIIPRLRKTYEITETTNTNTFLNIQIERFKTGIGLSQTKYIEKLLLKHNMNDCNVVTTPM</sequence>
<dbReference type="InterPro" id="IPR013103">
    <property type="entry name" value="RVT_2"/>
</dbReference>
<dbReference type="AlphaFoldDB" id="A0AAD9VHK1"/>